<dbReference type="PANTHER" id="PTHR43102:SF2">
    <property type="entry name" value="GAF DOMAIN-CONTAINING PROTEIN"/>
    <property type="match status" value="1"/>
</dbReference>
<evidence type="ECO:0000259" key="1">
    <source>
        <dbReference type="SMART" id="SM00065"/>
    </source>
</evidence>
<dbReference type="PANTHER" id="PTHR43102">
    <property type="entry name" value="SLR1143 PROTEIN"/>
    <property type="match status" value="1"/>
</dbReference>
<organism evidence="2 3">
    <name type="scientific">Arthrobacter cheniae</name>
    <dbReference type="NCBI Taxonomy" id="1258888"/>
    <lineage>
        <taxon>Bacteria</taxon>
        <taxon>Bacillati</taxon>
        <taxon>Actinomycetota</taxon>
        <taxon>Actinomycetes</taxon>
        <taxon>Micrococcales</taxon>
        <taxon>Micrococcaceae</taxon>
        <taxon>Arthrobacter</taxon>
    </lineage>
</organism>
<feature type="domain" description="GAF" evidence="1">
    <location>
        <begin position="178"/>
        <end position="310"/>
    </location>
</feature>
<dbReference type="InterPro" id="IPR029016">
    <property type="entry name" value="GAF-like_dom_sf"/>
</dbReference>
<dbReference type="Pfam" id="PF01590">
    <property type="entry name" value="GAF"/>
    <property type="match status" value="1"/>
</dbReference>
<gene>
    <name evidence="2" type="ORF">D6T63_10680</name>
</gene>
<proteinExistence type="predicted"/>
<accession>A0A3A5M2U6</accession>
<comment type="caution">
    <text evidence="2">The sequence shown here is derived from an EMBL/GenBank/DDBJ whole genome shotgun (WGS) entry which is preliminary data.</text>
</comment>
<dbReference type="Proteomes" id="UP000272560">
    <property type="component" value="Unassembled WGS sequence"/>
</dbReference>
<keyword evidence="3" id="KW-1185">Reference proteome</keyword>
<dbReference type="SMART" id="SM00065">
    <property type="entry name" value="GAF"/>
    <property type="match status" value="1"/>
</dbReference>
<sequence length="312" mass="33555">MACGAVVSEVCGRIFGGTGVLSEYVQQWSAIQTVRAADLRPDDVLQSYFALGGDADELEVKGYLAGVVMLSVPDRDLLAHAINELLDSTGSMVDGAHYSDRDATSSSGYGDYLRTLVISPDEFDFTAPSVGDDTATASVGTGAPALLEAAAVAEIPDLDEAEFRRLQALHESGLLDTGAEERFDRLTRLARDHFGVSSSSIALITDDAQVIKSVTGPLGEDMPRDLSLCAVTIEFDRTLVINDASTHPAWRHHPLVTGGPQVRFYAGHPVCTAGGWRIGTICLMDDQPRAFTEDDVQILRRLAAQVQMEIWV</sequence>
<dbReference type="InterPro" id="IPR003018">
    <property type="entry name" value="GAF"/>
</dbReference>
<reference evidence="2 3" key="1">
    <citation type="submission" date="2018-09" db="EMBL/GenBank/DDBJ databases">
        <title>Novel species of Arthrobacter.</title>
        <authorList>
            <person name="Liu Q."/>
            <person name="Xin Y.-H."/>
        </authorList>
    </citation>
    <scope>NUCLEOTIDE SEQUENCE [LARGE SCALE GENOMIC DNA]</scope>
    <source>
        <strain evidence="2 3">Hz2</strain>
    </source>
</reference>
<dbReference type="EMBL" id="QZVT01000005">
    <property type="protein sequence ID" value="RJT79088.1"/>
    <property type="molecule type" value="Genomic_DNA"/>
</dbReference>
<name>A0A3A5M2U6_9MICC</name>
<dbReference type="SUPFAM" id="SSF55781">
    <property type="entry name" value="GAF domain-like"/>
    <property type="match status" value="1"/>
</dbReference>
<dbReference type="AlphaFoldDB" id="A0A3A5M2U6"/>
<protein>
    <submittedName>
        <fullName evidence="2">GAF domain-containing protein</fullName>
    </submittedName>
</protein>
<dbReference type="OrthoDB" id="9151676at2"/>
<evidence type="ECO:0000313" key="2">
    <source>
        <dbReference type="EMBL" id="RJT79088.1"/>
    </source>
</evidence>
<evidence type="ECO:0000313" key="3">
    <source>
        <dbReference type="Proteomes" id="UP000272560"/>
    </source>
</evidence>
<dbReference type="Gene3D" id="3.30.450.40">
    <property type="match status" value="1"/>
</dbReference>